<dbReference type="Gene3D" id="1.20.120.1630">
    <property type="match status" value="1"/>
</dbReference>
<dbReference type="GO" id="GO:0012505">
    <property type="term" value="C:endomembrane system"/>
    <property type="evidence" value="ECO:0007669"/>
    <property type="project" value="UniProtKB-SubCell"/>
</dbReference>
<evidence type="ECO:0000256" key="5">
    <source>
        <dbReference type="SAM" id="Phobius"/>
    </source>
</evidence>
<evidence type="ECO:0000256" key="2">
    <source>
        <dbReference type="ARBA" id="ARBA00022692"/>
    </source>
</evidence>
<organism evidence="6">
    <name type="scientific">marine sediment metagenome</name>
    <dbReference type="NCBI Taxonomy" id="412755"/>
    <lineage>
        <taxon>unclassified sequences</taxon>
        <taxon>metagenomes</taxon>
        <taxon>ecological metagenomes</taxon>
    </lineage>
</organism>
<dbReference type="EMBL" id="BARS01000433">
    <property type="protein sequence ID" value="GAF77263.1"/>
    <property type="molecule type" value="Genomic_DNA"/>
</dbReference>
<dbReference type="InterPro" id="IPR007318">
    <property type="entry name" value="Phopholipid_MeTrfase"/>
</dbReference>
<evidence type="ECO:0000256" key="4">
    <source>
        <dbReference type="ARBA" id="ARBA00023136"/>
    </source>
</evidence>
<keyword evidence="2 5" id="KW-0812">Transmembrane</keyword>
<feature type="non-terminal residue" evidence="6">
    <location>
        <position position="129"/>
    </location>
</feature>
<dbReference type="Pfam" id="PF04191">
    <property type="entry name" value="PEMT"/>
    <property type="match status" value="1"/>
</dbReference>
<protein>
    <submittedName>
        <fullName evidence="6">Uncharacterized protein</fullName>
    </submittedName>
</protein>
<keyword evidence="3 5" id="KW-1133">Transmembrane helix</keyword>
<comment type="caution">
    <text evidence="6">The sequence shown here is derived from an EMBL/GenBank/DDBJ whole genome shotgun (WGS) entry which is preliminary data.</text>
</comment>
<feature type="transmembrane region" description="Helical" evidence="5">
    <location>
        <begin position="61"/>
        <end position="85"/>
    </location>
</feature>
<evidence type="ECO:0000313" key="6">
    <source>
        <dbReference type="EMBL" id="GAF77263.1"/>
    </source>
</evidence>
<proteinExistence type="predicted"/>
<keyword evidence="4 5" id="KW-0472">Membrane</keyword>
<accession>X0S896</accession>
<dbReference type="PROSITE" id="PS50244">
    <property type="entry name" value="S5A_REDUCTASE"/>
    <property type="match status" value="1"/>
</dbReference>
<feature type="transmembrane region" description="Helical" evidence="5">
    <location>
        <begin position="21"/>
        <end position="41"/>
    </location>
</feature>
<gene>
    <name evidence="6" type="ORF">S01H1_01070</name>
</gene>
<evidence type="ECO:0000256" key="3">
    <source>
        <dbReference type="ARBA" id="ARBA00022989"/>
    </source>
</evidence>
<dbReference type="AlphaFoldDB" id="X0S896"/>
<name>X0S896_9ZZZZ</name>
<sequence>MKSEKGHLRKSHQHRGDLTGEYAFGDMGQLILLVIFLIVWIADSFAFKYSTFLTQYLSNYIRVPIALIVLIISGLLAWAGLKIVFGETREEPQVITTGVFSIVRHPIYLGSILLYLGFISLSLSLLSIL</sequence>
<feature type="transmembrane region" description="Helical" evidence="5">
    <location>
        <begin position="106"/>
        <end position="128"/>
    </location>
</feature>
<reference evidence="6" key="1">
    <citation type="journal article" date="2014" name="Front. Microbiol.">
        <title>High frequency of phylogenetically diverse reductive dehalogenase-homologous genes in deep subseafloor sedimentary metagenomes.</title>
        <authorList>
            <person name="Kawai M."/>
            <person name="Futagami T."/>
            <person name="Toyoda A."/>
            <person name="Takaki Y."/>
            <person name="Nishi S."/>
            <person name="Hori S."/>
            <person name="Arai W."/>
            <person name="Tsubouchi T."/>
            <person name="Morono Y."/>
            <person name="Uchiyama I."/>
            <person name="Ito T."/>
            <person name="Fujiyama A."/>
            <person name="Inagaki F."/>
            <person name="Takami H."/>
        </authorList>
    </citation>
    <scope>NUCLEOTIDE SEQUENCE</scope>
    <source>
        <strain evidence="6">Expedition CK06-06</strain>
    </source>
</reference>
<comment type="subcellular location">
    <subcellularLocation>
        <location evidence="1">Endomembrane system</location>
        <topology evidence="1">Multi-pass membrane protein</topology>
    </subcellularLocation>
</comment>
<evidence type="ECO:0000256" key="1">
    <source>
        <dbReference type="ARBA" id="ARBA00004127"/>
    </source>
</evidence>